<comment type="similarity">
    <text evidence="1">Belongs to the CFA/CMAS family.</text>
</comment>
<dbReference type="GO" id="GO:0008168">
    <property type="term" value="F:methyltransferase activity"/>
    <property type="evidence" value="ECO:0007669"/>
    <property type="project" value="UniProtKB-KW"/>
</dbReference>
<dbReference type="EMBL" id="CM010715">
    <property type="protein sequence ID" value="RZC43374.1"/>
    <property type="molecule type" value="Genomic_DNA"/>
</dbReference>
<dbReference type="Gramene" id="RZC43374">
    <property type="protein sequence ID" value="RZC43374"/>
    <property type="gene ID" value="C5167_036324"/>
</dbReference>
<name>A0A4Y7I3R1_PAPSO</name>
<evidence type="ECO:0000256" key="2">
    <source>
        <dbReference type="ARBA" id="ARBA00022603"/>
    </source>
</evidence>
<dbReference type="Pfam" id="PF02353">
    <property type="entry name" value="CMAS"/>
    <property type="match status" value="1"/>
</dbReference>
<evidence type="ECO:0000256" key="1">
    <source>
        <dbReference type="ARBA" id="ARBA00010815"/>
    </source>
</evidence>
<dbReference type="InterPro" id="IPR029063">
    <property type="entry name" value="SAM-dependent_MTases_sf"/>
</dbReference>
<dbReference type="Proteomes" id="UP000316621">
    <property type="component" value="Chromosome 1"/>
</dbReference>
<accession>A0A4Y7I3R1</accession>
<evidence type="ECO:0000256" key="3">
    <source>
        <dbReference type="ARBA" id="ARBA00022679"/>
    </source>
</evidence>
<dbReference type="PANTHER" id="PTHR43832:SF1">
    <property type="entry name" value="S-ADENOSYL-L-METHIONINE-DEPENDENT METHYLTRANSFERASES SUPERFAMILY PROTEIN"/>
    <property type="match status" value="1"/>
</dbReference>
<keyword evidence="4" id="KW-0949">S-adenosyl-L-methionine</keyword>
<gene>
    <name evidence="5" type="ORF">C5167_036324</name>
</gene>
<dbReference type="SUPFAM" id="SSF53335">
    <property type="entry name" value="S-adenosyl-L-methionine-dependent methyltransferases"/>
    <property type="match status" value="1"/>
</dbReference>
<protein>
    <submittedName>
        <fullName evidence="5">Uncharacterized protein</fullName>
    </submittedName>
</protein>
<keyword evidence="6" id="KW-1185">Reference proteome</keyword>
<evidence type="ECO:0000313" key="5">
    <source>
        <dbReference type="EMBL" id="RZC43374.1"/>
    </source>
</evidence>
<dbReference type="CDD" id="cd02440">
    <property type="entry name" value="AdoMet_MTases"/>
    <property type="match status" value="1"/>
</dbReference>
<dbReference type="GO" id="GO:0032259">
    <property type="term" value="P:methylation"/>
    <property type="evidence" value="ECO:0007669"/>
    <property type="project" value="UniProtKB-KW"/>
</dbReference>
<dbReference type="PANTHER" id="PTHR43832">
    <property type="match status" value="1"/>
</dbReference>
<keyword evidence="3" id="KW-0808">Transferase</keyword>
<dbReference type="AlphaFoldDB" id="A0A4Y7I3R1"/>
<proteinExistence type="inferred from homology"/>
<organism evidence="5 6">
    <name type="scientific">Papaver somniferum</name>
    <name type="common">Opium poppy</name>
    <dbReference type="NCBI Taxonomy" id="3469"/>
    <lineage>
        <taxon>Eukaryota</taxon>
        <taxon>Viridiplantae</taxon>
        <taxon>Streptophyta</taxon>
        <taxon>Embryophyta</taxon>
        <taxon>Tracheophyta</taxon>
        <taxon>Spermatophyta</taxon>
        <taxon>Magnoliopsida</taxon>
        <taxon>Ranunculales</taxon>
        <taxon>Papaveraceae</taxon>
        <taxon>Papaveroideae</taxon>
        <taxon>Papaver</taxon>
    </lineage>
</organism>
<dbReference type="Gene3D" id="3.40.50.150">
    <property type="entry name" value="Vaccinia Virus protein VP39"/>
    <property type="match status" value="1"/>
</dbReference>
<evidence type="ECO:0000313" key="6">
    <source>
        <dbReference type="Proteomes" id="UP000316621"/>
    </source>
</evidence>
<reference evidence="5 6" key="1">
    <citation type="journal article" date="2018" name="Science">
        <title>The opium poppy genome and morphinan production.</title>
        <authorList>
            <person name="Guo L."/>
            <person name="Winzer T."/>
            <person name="Yang X."/>
            <person name="Li Y."/>
            <person name="Ning Z."/>
            <person name="He Z."/>
            <person name="Teodor R."/>
            <person name="Lu Y."/>
            <person name="Bowser T.A."/>
            <person name="Graham I.A."/>
            <person name="Ye K."/>
        </authorList>
    </citation>
    <scope>NUCLEOTIDE SEQUENCE [LARGE SCALE GENOMIC DNA]</scope>
    <source>
        <strain evidence="6">cv. HN1</strain>
        <tissue evidence="5">Leaves</tissue>
    </source>
</reference>
<keyword evidence="2" id="KW-0489">Methyltransferase</keyword>
<evidence type="ECO:0000256" key="4">
    <source>
        <dbReference type="ARBA" id="ARBA00022691"/>
    </source>
</evidence>
<sequence length="367" mass="42079">MDSKDQHGTKILERLVKGEIGDEELKELIRIRFEKRLQCGYKPTPQDQLASEMAFIKSLKDMKMSGELEAVNTELYELPTAAVAATLGSTLKQRSAETNTEMLRNACYFKEESMSIDEAEIAAYELDCERAQIKDGQTILDIGCGFGGLVLHIAQKYKNSHVTGLTNSAEQRNYIMLQVEKLSLSNVDVILADVTKHEFENEKKFDRILVVEAIEHMKNIQLFLKKISNWMKDEDSFLFVVHLCHKAFSQHFEALDEDDWYTSYVLPEGSVTYLSASALLYFQDDVSVVDQWLLNGMHMARSQEEWFKRFKINLEAASKALTAGLGSEEAANQVNIQYKTFFMGYVVQFSFNNGEEWMISHYLFKKK</sequence>